<feature type="transmembrane region" description="Helical" evidence="8">
    <location>
        <begin position="78"/>
        <end position="101"/>
    </location>
</feature>
<dbReference type="Gene3D" id="3.60.40.10">
    <property type="entry name" value="PPM-type phosphatase domain"/>
    <property type="match status" value="1"/>
</dbReference>
<gene>
    <name evidence="10" type="ordered locus">Mpet_0953</name>
</gene>
<keyword evidence="11" id="KW-1185">Reference proteome</keyword>
<dbReference type="InterPro" id="IPR052016">
    <property type="entry name" value="Bact_Sigma-Reg"/>
</dbReference>
<dbReference type="FunFam" id="3.60.40.10:FF:000045">
    <property type="entry name" value="Stage II sporulation protein E"/>
    <property type="match status" value="1"/>
</dbReference>
<feature type="transmembrane region" description="Helical" evidence="8">
    <location>
        <begin position="46"/>
        <end position="66"/>
    </location>
</feature>
<evidence type="ECO:0000259" key="9">
    <source>
        <dbReference type="PROSITE" id="PS51746"/>
    </source>
</evidence>
<dbReference type="GeneID" id="9743413"/>
<reference evidence="10 11" key="1">
    <citation type="journal article" date="2010" name="Stand. Genomic Sci.">
        <title>Complete genome sequence of Methanoplanus petrolearius type strain (SEBR 4847).</title>
        <authorList>
            <person name="Brambilla E."/>
            <person name="Djao O.D."/>
            <person name="Daligault H."/>
            <person name="Lapidus A."/>
            <person name="Lucas S."/>
            <person name="Hammon N."/>
            <person name="Nolan M."/>
            <person name="Tice H."/>
            <person name="Cheng J.F."/>
            <person name="Han C."/>
            <person name="Tapia R."/>
            <person name="Goodwin L."/>
            <person name="Pitluck S."/>
            <person name="Liolios K."/>
            <person name="Ivanova N."/>
            <person name="Mavromatis K."/>
            <person name="Mikhailova N."/>
            <person name="Pati A."/>
            <person name="Chen A."/>
            <person name="Palaniappan K."/>
            <person name="Land M."/>
            <person name="Hauser L."/>
            <person name="Chang Y.J."/>
            <person name="Jeffries C.D."/>
            <person name="Rohde M."/>
            <person name="Spring S."/>
            <person name="Sikorski J."/>
            <person name="Goker M."/>
            <person name="Woyke T."/>
            <person name="Bristow J."/>
            <person name="Eisen J.A."/>
            <person name="Markowitz V."/>
            <person name="Hugenholtz P."/>
            <person name="Kyrpides N.C."/>
            <person name="Klenk H.P."/>
        </authorList>
    </citation>
    <scope>NUCLEOTIDE SEQUENCE [LARGE SCALE GENOMIC DNA]</scope>
    <source>
        <strain evidence="11">DSM 11571 / OCM 486 / SEBR 4847</strain>
    </source>
</reference>
<protein>
    <submittedName>
        <fullName evidence="10">Protein serine/threonine phosphatase</fullName>
    </submittedName>
</protein>
<feature type="transmembrane region" description="Helical" evidence="8">
    <location>
        <begin position="7"/>
        <end position="26"/>
    </location>
</feature>
<accession>E1RJS3</accession>
<dbReference type="AlphaFoldDB" id="E1RJS3"/>
<dbReference type="Pfam" id="PF07694">
    <property type="entry name" value="5TM-5TMR_LYT"/>
    <property type="match status" value="1"/>
</dbReference>
<dbReference type="STRING" id="679926.Mpet_0953"/>
<dbReference type="InterPro" id="IPR011620">
    <property type="entry name" value="Sig_transdc_His_kinase_LytS_TM"/>
</dbReference>
<keyword evidence="7" id="KW-0175">Coiled coil</keyword>
<evidence type="ECO:0000313" key="10">
    <source>
        <dbReference type="EMBL" id="ADN35720.1"/>
    </source>
</evidence>
<dbReference type="SMART" id="SM00331">
    <property type="entry name" value="PP2C_SIG"/>
    <property type="match status" value="1"/>
</dbReference>
<dbReference type="HOGENOM" id="CLU_606380_0_0_2"/>
<dbReference type="GO" id="GO:0016791">
    <property type="term" value="F:phosphatase activity"/>
    <property type="evidence" value="ECO:0007669"/>
    <property type="project" value="TreeGrafter"/>
</dbReference>
<sequence>MSVELDFFIDLFELICVIIVFSIFVIRSRWFSDAVKRRYTWKNQAVLIVFFGLLSIYGTLGGLSILGEPLNVGDIGPMLGGLFCGPYVGIGAGLIGAALISATGGTTSLPCSIAAVLSGLFAGLVYLLLKKDFAGVKIAVVFAVAMESLQMLIILAMVKPPEIAFEIVSFAAIPMIIANVIGILIFSYLFRNLLEEKKTINERDQYEKEVAKNRAELEIASEIQTNFLPGAIPEIPGFSIFALSRPAKEVGGDFYDFIDCGGEETGIVIADVSGKGVPAALFMVLSKTLMNASAGWNRSIKKAMEDANNLILAESGAGMFVTLFYMRLNHSSKKIEYANAGHCPPLYLGASDNDFLPLNPTGMALGVLEDNKYGAGEISTSSGDLIVFFTDGITESINTREEEFGEERLKEIIMNNRHKKPDEIADLIIESVDLHSAGNPQFDDITLIILKVL</sequence>
<evidence type="ECO:0000256" key="3">
    <source>
        <dbReference type="ARBA" id="ARBA00022692"/>
    </source>
</evidence>
<proteinExistence type="predicted"/>
<dbReference type="PANTHER" id="PTHR43156">
    <property type="entry name" value="STAGE II SPORULATION PROTEIN E-RELATED"/>
    <property type="match status" value="1"/>
</dbReference>
<dbReference type="Gene3D" id="1.10.1760.20">
    <property type="match status" value="1"/>
</dbReference>
<dbReference type="GO" id="GO:0005886">
    <property type="term" value="C:plasma membrane"/>
    <property type="evidence" value="ECO:0007669"/>
    <property type="project" value="UniProtKB-SubCell"/>
</dbReference>
<dbReference type="eggNOG" id="arCOG05752">
    <property type="taxonomic scope" value="Archaea"/>
</dbReference>
<name>E1RJS3_METP4</name>
<dbReference type="KEGG" id="mpi:Mpet_0953"/>
<feature type="transmembrane region" description="Helical" evidence="8">
    <location>
        <begin position="136"/>
        <end position="157"/>
    </location>
</feature>
<comment type="subcellular location">
    <subcellularLocation>
        <location evidence="1">Cell membrane</location>
        <topology evidence="1">Multi-pass membrane protein</topology>
    </subcellularLocation>
</comment>
<dbReference type="Pfam" id="PF07228">
    <property type="entry name" value="SpoIIE"/>
    <property type="match status" value="1"/>
</dbReference>
<organism evidence="10 11">
    <name type="scientific">Methanolacinia petrolearia (strain DSM 11571 / OCM 486 / SEBR 4847)</name>
    <name type="common">Methanoplanus petrolearius</name>
    <dbReference type="NCBI Taxonomy" id="679926"/>
    <lineage>
        <taxon>Archaea</taxon>
        <taxon>Methanobacteriati</taxon>
        <taxon>Methanobacteriota</taxon>
        <taxon>Stenosarchaea group</taxon>
        <taxon>Methanomicrobia</taxon>
        <taxon>Methanomicrobiales</taxon>
        <taxon>Methanomicrobiaceae</taxon>
        <taxon>Methanolacinia</taxon>
    </lineage>
</organism>
<keyword evidence="6 8" id="KW-0472">Membrane</keyword>
<dbReference type="RefSeq" id="WP_013328898.1">
    <property type="nucleotide sequence ID" value="NC_014507.1"/>
</dbReference>
<dbReference type="GO" id="GO:0000155">
    <property type="term" value="F:phosphorelay sensor kinase activity"/>
    <property type="evidence" value="ECO:0007669"/>
    <property type="project" value="InterPro"/>
</dbReference>
<evidence type="ECO:0000256" key="4">
    <source>
        <dbReference type="ARBA" id="ARBA00022801"/>
    </source>
</evidence>
<dbReference type="eggNOG" id="arCOG06893">
    <property type="taxonomic scope" value="Archaea"/>
</dbReference>
<evidence type="ECO:0000256" key="8">
    <source>
        <dbReference type="SAM" id="Phobius"/>
    </source>
</evidence>
<feature type="transmembrane region" description="Helical" evidence="8">
    <location>
        <begin position="163"/>
        <end position="190"/>
    </location>
</feature>
<evidence type="ECO:0000256" key="5">
    <source>
        <dbReference type="ARBA" id="ARBA00022989"/>
    </source>
</evidence>
<dbReference type="PANTHER" id="PTHR43156:SF2">
    <property type="entry name" value="STAGE II SPORULATION PROTEIN E"/>
    <property type="match status" value="1"/>
</dbReference>
<dbReference type="Proteomes" id="UP000006565">
    <property type="component" value="Chromosome"/>
</dbReference>
<dbReference type="InterPro" id="IPR036457">
    <property type="entry name" value="PPM-type-like_dom_sf"/>
</dbReference>
<dbReference type="InterPro" id="IPR001932">
    <property type="entry name" value="PPM-type_phosphatase-like_dom"/>
</dbReference>
<feature type="coiled-coil region" evidence="7">
    <location>
        <begin position="196"/>
        <end position="223"/>
    </location>
</feature>
<evidence type="ECO:0000256" key="1">
    <source>
        <dbReference type="ARBA" id="ARBA00004651"/>
    </source>
</evidence>
<evidence type="ECO:0000256" key="6">
    <source>
        <dbReference type="ARBA" id="ARBA00023136"/>
    </source>
</evidence>
<dbReference type="GO" id="GO:0071555">
    <property type="term" value="P:cell wall organization"/>
    <property type="evidence" value="ECO:0007669"/>
    <property type="project" value="InterPro"/>
</dbReference>
<feature type="domain" description="PPM-type phosphatase" evidence="9">
    <location>
        <begin position="237"/>
        <end position="452"/>
    </location>
</feature>
<dbReference type="EMBL" id="CP002117">
    <property type="protein sequence ID" value="ADN35720.1"/>
    <property type="molecule type" value="Genomic_DNA"/>
</dbReference>
<keyword evidence="3 8" id="KW-0812">Transmembrane</keyword>
<evidence type="ECO:0000313" key="11">
    <source>
        <dbReference type="Proteomes" id="UP000006565"/>
    </source>
</evidence>
<evidence type="ECO:0000256" key="7">
    <source>
        <dbReference type="SAM" id="Coils"/>
    </source>
</evidence>
<evidence type="ECO:0000256" key="2">
    <source>
        <dbReference type="ARBA" id="ARBA00022475"/>
    </source>
</evidence>
<feature type="transmembrane region" description="Helical" evidence="8">
    <location>
        <begin position="107"/>
        <end position="129"/>
    </location>
</feature>
<dbReference type="SUPFAM" id="SSF81606">
    <property type="entry name" value="PP2C-like"/>
    <property type="match status" value="1"/>
</dbReference>
<keyword evidence="2" id="KW-1003">Cell membrane</keyword>
<keyword evidence="4" id="KW-0378">Hydrolase</keyword>
<keyword evidence="5 8" id="KW-1133">Transmembrane helix</keyword>
<dbReference type="PROSITE" id="PS51746">
    <property type="entry name" value="PPM_2"/>
    <property type="match status" value="1"/>
</dbReference>
<dbReference type="OrthoDB" id="110858at2157"/>